<comment type="function">
    <text evidence="8">Template-independent DNA polymerase which catalyzes the random addition of deoxynucleoside 5'-triphosphate to the 3'-end of a DNA initiator. One of the in vivo functions of this enzyme is the addition of nucleotides at the junction (N region) of rearranged Ig heavy chain and T-cell receptor gene segments during the maturation of B- and T-cells.</text>
</comment>
<dbReference type="SMART" id="SM00483">
    <property type="entry name" value="POLXc"/>
    <property type="match status" value="1"/>
</dbReference>
<comment type="catalytic activity">
    <reaction evidence="9">
        <text>DNA(n) + a 2'-deoxyribonucleoside 5'-triphosphate = DNA(n+1) + diphosphate</text>
        <dbReference type="Rhea" id="RHEA:22508"/>
        <dbReference type="Rhea" id="RHEA-COMP:17339"/>
        <dbReference type="Rhea" id="RHEA-COMP:17340"/>
        <dbReference type="ChEBI" id="CHEBI:33019"/>
        <dbReference type="ChEBI" id="CHEBI:61560"/>
        <dbReference type="ChEBI" id="CHEBI:173112"/>
        <dbReference type="EC" id="2.7.7.7"/>
    </reaction>
</comment>
<evidence type="ECO:0000256" key="9">
    <source>
        <dbReference type="PIRNR" id="PIRNR000817"/>
    </source>
</evidence>
<dbReference type="SMART" id="SM00292">
    <property type="entry name" value="BRCT"/>
    <property type="match status" value="1"/>
</dbReference>
<evidence type="ECO:0000256" key="2">
    <source>
        <dbReference type="ARBA" id="ARBA00004123"/>
    </source>
</evidence>
<protein>
    <recommendedName>
        <fullName evidence="9">DNA-directed DNA/RNA polymerase mu</fullName>
        <ecNumber evidence="9">2.7.7.7</ecNumber>
    </recommendedName>
</protein>
<keyword evidence="4 9" id="KW-0548">Nucleotidyltransferase</keyword>
<dbReference type="InterPro" id="IPR022312">
    <property type="entry name" value="DNA_pol_X"/>
</dbReference>
<dbReference type="InterPro" id="IPR002054">
    <property type="entry name" value="DNA-dir_DNA_pol_X"/>
</dbReference>
<evidence type="ECO:0000256" key="5">
    <source>
        <dbReference type="ARBA" id="ARBA00022723"/>
    </source>
</evidence>
<comment type="similarity">
    <text evidence="9">Belongs to the DNA polymerase type-X family.</text>
</comment>
<dbReference type="Pfam" id="PF14716">
    <property type="entry name" value="HHH_8"/>
    <property type="match status" value="1"/>
</dbReference>
<dbReference type="Gene3D" id="1.10.150.110">
    <property type="entry name" value="DNA polymerase beta, N-terminal domain-like"/>
    <property type="match status" value="1"/>
</dbReference>
<dbReference type="PRINTS" id="PR00871">
    <property type="entry name" value="DNAPOLXTDT"/>
</dbReference>
<keyword evidence="13" id="KW-1185">Reference proteome</keyword>
<dbReference type="FunFam" id="1.10.150.110:FF:000003">
    <property type="entry name" value="DNA polymerase mu"/>
    <property type="match status" value="1"/>
</dbReference>
<evidence type="ECO:0000259" key="11">
    <source>
        <dbReference type="PROSITE" id="PS50172"/>
    </source>
</evidence>
<feature type="binding site" evidence="10">
    <location>
        <position position="298"/>
    </location>
    <ligand>
        <name>Mg(2+)</name>
        <dbReference type="ChEBI" id="CHEBI:18420"/>
    </ligand>
</feature>
<dbReference type="InterPro" id="IPR027249">
    <property type="entry name" value="DNA/RNApol_mu"/>
</dbReference>
<dbReference type="InterPro" id="IPR010996">
    <property type="entry name" value="HHH_MUS81"/>
</dbReference>
<evidence type="ECO:0000256" key="4">
    <source>
        <dbReference type="ARBA" id="ARBA00022695"/>
    </source>
</evidence>
<keyword evidence="6 9" id="KW-0460">Magnesium</keyword>
<dbReference type="PIRSF" id="PIRSF501176">
    <property type="entry name" value="DNApol_mu"/>
    <property type="match status" value="1"/>
</dbReference>
<dbReference type="PROSITE" id="PS50172">
    <property type="entry name" value="BRCT"/>
    <property type="match status" value="1"/>
</dbReference>
<dbReference type="Gene3D" id="3.30.210.10">
    <property type="entry name" value="DNA polymerase, thumb domain"/>
    <property type="match status" value="1"/>
</dbReference>
<dbReference type="GO" id="GO:0003912">
    <property type="term" value="F:DNA nucleotidylexotransferase activity"/>
    <property type="evidence" value="ECO:0007669"/>
    <property type="project" value="TreeGrafter"/>
</dbReference>
<dbReference type="InterPro" id="IPR036420">
    <property type="entry name" value="BRCT_dom_sf"/>
</dbReference>
<dbReference type="Gene3D" id="3.30.460.10">
    <property type="entry name" value="Beta Polymerase, domain 2"/>
    <property type="match status" value="1"/>
</dbReference>
<dbReference type="PANTHER" id="PTHR11276:SF21">
    <property type="entry name" value="DNA NUCLEOTIDYLEXOTRANSFERASE"/>
    <property type="match status" value="1"/>
</dbReference>
<dbReference type="PRINTS" id="PR00869">
    <property type="entry name" value="DNAPOLX"/>
</dbReference>
<evidence type="ECO:0000256" key="8">
    <source>
        <dbReference type="ARBA" id="ARBA00037135"/>
    </source>
</evidence>
<comment type="cofactor">
    <cofactor evidence="1 9 10">
        <name>Mg(2+)</name>
        <dbReference type="ChEBI" id="CHEBI:18420"/>
    </cofactor>
</comment>
<name>A0A3B3T582_9TELE</name>
<evidence type="ECO:0000313" key="12">
    <source>
        <dbReference type="Ensembl" id="ENSPKIP00000037476.1"/>
    </source>
</evidence>
<dbReference type="CDD" id="cd17713">
    <property type="entry name" value="BRCT_polymerase_mu_like"/>
    <property type="match status" value="1"/>
</dbReference>
<proteinExistence type="inferred from homology"/>
<dbReference type="Gene3D" id="1.10.150.20">
    <property type="entry name" value="5' to 3' exonuclease, C-terminal subdomain"/>
    <property type="match status" value="1"/>
</dbReference>
<dbReference type="Pfam" id="PF14791">
    <property type="entry name" value="DNA_pol_B_thumb"/>
    <property type="match status" value="1"/>
</dbReference>
<dbReference type="InterPro" id="IPR001726">
    <property type="entry name" value="TdT/Mu"/>
</dbReference>
<keyword evidence="3 9" id="KW-0808">Transferase</keyword>
<feature type="binding site" evidence="10">
    <location>
        <position position="386"/>
    </location>
    <ligand>
        <name>Mg(2+)</name>
        <dbReference type="ChEBI" id="CHEBI:18420"/>
    </ligand>
</feature>
<feature type="binding site" evidence="10">
    <location>
        <position position="296"/>
    </location>
    <ligand>
        <name>Mg(2+)</name>
        <dbReference type="ChEBI" id="CHEBI:18420"/>
    </ligand>
</feature>
<dbReference type="Ensembl" id="ENSPKIT00000018441.1">
    <property type="protein sequence ID" value="ENSPKIP00000037476.1"/>
    <property type="gene ID" value="ENSPKIG00000015637.1"/>
</dbReference>
<dbReference type="STRING" id="1676925.ENSPKIP00000037476"/>
<dbReference type="GO" id="GO:0046872">
    <property type="term" value="F:metal ion binding"/>
    <property type="evidence" value="ECO:0007669"/>
    <property type="project" value="UniProtKB-UniRule"/>
</dbReference>
<keyword evidence="7 9" id="KW-0539">Nucleus</keyword>
<dbReference type="SUPFAM" id="SSF81301">
    <property type="entry name" value="Nucleotidyltransferase"/>
    <property type="match status" value="1"/>
</dbReference>
<evidence type="ECO:0000256" key="3">
    <source>
        <dbReference type="ARBA" id="ARBA00022679"/>
    </source>
</evidence>
<accession>A0A3B3T582</accession>
<dbReference type="PANTHER" id="PTHR11276">
    <property type="entry name" value="DNA POLYMERASE TYPE-X FAMILY MEMBER"/>
    <property type="match status" value="1"/>
</dbReference>
<dbReference type="InterPro" id="IPR001357">
    <property type="entry name" value="BRCT_dom"/>
</dbReference>
<dbReference type="AlphaFoldDB" id="A0A3B3T582"/>
<dbReference type="FunFam" id="3.30.210.10:FF:000003">
    <property type="entry name" value="DNA nucleotidylexotransferase"/>
    <property type="match status" value="1"/>
</dbReference>
<dbReference type="PIRSF" id="PIRSF000817">
    <property type="entry name" value="DNA_NT"/>
    <property type="match status" value="1"/>
</dbReference>
<dbReference type="EC" id="2.7.7.7" evidence="9"/>
<dbReference type="SUPFAM" id="SSF52113">
    <property type="entry name" value="BRCT domain"/>
    <property type="match status" value="1"/>
</dbReference>
<reference evidence="12" key="1">
    <citation type="submission" date="2025-08" db="UniProtKB">
        <authorList>
            <consortium name="Ensembl"/>
        </authorList>
    </citation>
    <scope>IDENTIFICATION</scope>
</reference>
<dbReference type="Pfam" id="PF00533">
    <property type="entry name" value="BRCT"/>
    <property type="match status" value="1"/>
</dbReference>
<evidence type="ECO:0000256" key="7">
    <source>
        <dbReference type="ARBA" id="ARBA00023242"/>
    </source>
</evidence>
<keyword evidence="5 9" id="KW-0479">Metal-binding</keyword>
<dbReference type="InterPro" id="IPR037160">
    <property type="entry name" value="DNA_Pol_thumb_sf"/>
</dbReference>
<feature type="domain" description="BRCT" evidence="11">
    <location>
        <begin position="24"/>
        <end position="121"/>
    </location>
</feature>
<organism evidence="12 13">
    <name type="scientific">Paramormyrops kingsleyae</name>
    <dbReference type="NCBI Taxonomy" id="1676925"/>
    <lineage>
        <taxon>Eukaryota</taxon>
        <taxon>Metazoa</taxon>
        <taxon>Chordata</taxon>
        <taxon>Craniata</taxon>
        <taxon>Vertebrata</taxon>
        <taxon>Euteleostomi</taxon>
        <taxon>Actinopterygii</taxon>
        <taxon>Neopterygii</taxon>
        <taxon>Teleostei</taxon>
        <taxon>Osteoglossocephala</taxon>
        <taxon>Osteoglossomorpha</taxon>
        <taxon>Osteoglossiformes</taxon>
        <taxon>Mormyridae</taxon>
        <taxon>Paramormyrops</taxon>
    </lineage>
</organism>
<comment type="function">
    <text evidence="9">Gap-filling polymerase involved in repair of DNA double-strand breaks by non-homologous end joining (NHEJ).</text>
</comment>
<dbReference type="GO" id="GO:0005634">
    <property type="term" value="C:nucleus"/>
    <property type="evidence" value="ECO:0007669"/>
    <property type="project" value="UniProtKB-SubCell"/>
</dbReference>
<dbReference type="GeneTree" id="ENSGT00940000158584"/>
<dbReference type="SUPFAM" id="SSF47802">
    <property type="entry name" value="DNA polymerase beta, N-terminal domain-like"/>
    <property type="match status" value="1"/>
</dbReference>
<dbReference type="CDD" id="cd00141">
    <property type="entry name" value="NT_POLXc"/>
    <property type="match status" value="1"/>
</dbReference>
<dbReference type="InterPro" id="IPR027421">
    <property type="entry name" value="DNA_pol_lamdba_lyase_dom_sf"/>
</dbReference>
<dbReference type="FunFam" id="3.40.50.10190:FF:000035">
    <property type="entry name" value="DNA-directed DNA/RNA polymerase mu"/>
    <property type="match status" value="1"/>
</dbReference>
<reference evidence="12" key="2">
    <citation type="submission" date="2025-09" db="UniProtKB">
        <authorList>
            <consortium name="Ensembl"/>
        </authorList>
    </citation>
    <scope>IDENTIFICATION</scope>
</reference>
<evidence type="ECO:0000256" key="1">
    <source>
        <dbReference type="ARBA" id="ARBA00001946"/>
    </source>
</evidence>
<dbReference type="Pfam" id="PF10391">
    <property type="entry name" value="DNA_pol_lambd_f"/>
    <property type="match status" value="1"/>
</dbReference>
<sequence>MIHTPIQPQVKKRKRQPEQNLQVQHEVKFRDATIYLVERKMGSSRRTFLTNLARNKGFCVQNDLSNEVTHVVAEDNEAQELQAWLHNHGLKDQASVQLLDITWFTESMAAGRPVVVESRHRIQVGKNCLQPSSQKVSQYACQRRTTIINCNKIFTDAFEVLAEHAEFNENAGRCLAFMRATSVLRSLSGAVGCFRDLESLPCLGDQTKAVIEDILETGRSFKVQEILDDEKYRVLKLFTSVFGIGLKTAEKWYRKGLRTFEEVHADNSVILNRRQEAGKKKNIKWMDILGKEFGHDVDFILTTPESGKEESLLVGVIKKLHTKGLLLYHELHPATFDVTKLPSRKFEAMDHYPKCFLILKLRSKPLDDSAQADGASQRDWRAVRVDLVAPPISHFAFALLGWTGSRFERDLRRFAQHERKMLLDNHALYDKTKQIFLLAKTEEEIFAHLGLEYIEPWERNA</sequence>
<comment type="subcellular location">
    <subcellularLocation>
        <location evidence="2 9">Nucleus</location>
    </subcellularLocation>
</comment>
<evidence type="ECO:0000313" key="13">
    <source>
        <dbReference type="Proteomes" id="UP000261540"/>
    </source>
</evidence>
<dbReference type="GO" id="GO:0003677">
    <property type="term" value="F:DNA binding"/>
    <property type="evidence" value="ECO:0007669"/>
    <property type="project" value="UniProtKB-UniRule"/>
</dbReference>
<dbReference type="InterPro" id="IPR018944">
    <property type="entry name" value="DNA_pol_lambd_fingers_domain"/>
</dbReference>
<evidence type="ECO:0000256" key="10">
    <source>
        <dbReference type="PIRSR" id="PIRSR000817-1"/>
    </source>
</evidence>
<dbReference type="SUPFAM" id="SSF81585">
    <property type="entry name" value="PsbU/PolX domain-like"/>
    <property type="match status" value="1"/>
</dbReference>
<dbReference type="InterPro" id="IPR029398">
    <property type="entry name" value="PolB_thumb"/>
</dbReference>
<dbReference type="Gene3D" id="3.40.50.10190">
    <property type="entry name" value="BRCT domain"/>
    <property type="match status" value="1"/>
</dbReference>
<dbReference type="GO" id="GO:0003887">
    <property type="term" value="F:DNA-directed DNA polymerase activity"/>
    <property type="evidence" value="ECO:0007669"/>
    <property type="project" value="UniProtKB-UniRule"/>
</dbReference>
<evidence type="ECO:0000256" key="6">
    <source>
        <dbReference type="ARBA" id="ARBA00022842"/>
    </source>
</evidence>
<dbReference type="InterPro" id="IPR043519">
    <property type="entry name" value="NT_sf"/>
</dbReference>
<dbReference type="GO" id="GO:0006303">
    <property type="term" value="P:double-strand break repair via nonhomologous end joining"/>
    <property type="evidence" value="ECO:0007669"/>
    <property type="project" value="TreeGrafter"/>
</dbReference>
<dbReference type="Proteomes" id="UP000261540">
    <property type="component" value="Unplaced"/>
</dbReference>